<dbReference type="CDD" id="cd04301">
    <property type="entry name" value="NAT_SF"/>
    <property type="match status" value="1"/>
</dbReference>
<keyword evidence="1" id="KW-0175">Coiled coil</keyword>
<evidence type="ECO:0000256" key="2">
    <source>
        <dbReference type="SAM" id="MobiDB-lite"/>
    </source>
</evidence>
<name>A0A6J5R0Z9_9CAUD</name>
<proteinExistence type="predicted"/>
<reference evidence="3" key="1">
    <citation type="submission" date="2020-05" db="EMBL/GenBank/DDBJ databases">
        <authorList>
            <person name="Chiriac C."/>
            <person name="Salcher M."/>
            <person name="Ghai R."/>
            <person name="Kavagutti S V."/>
        </authorList>
    </citation>
    <scope>NUCLEOTIDE SEQUENCE</scope>
</reference>
<evidence type="ECO:0000256" key="1">
    <source>
        <dbReference type="SAM" id="Coils"/>
    </source>
</evidence>
<gene>
    <name evidence="3" type="ORF">UFOVP1151_32</name>
</gene>
<protein>
    <submittedName>
        <fullName evidence="3">NAT_SF domain containing protein</fullName>
    </submittedName>
</protein>
<feature type="region of interest" description="Disordered" evidence="2">
    <location>
        <begin position="1"/>
        <end position="40"/>
    </location>
</feature>
<organism evidence="3">
    <name type="scientific">uncultured Caudovirales phage</name>
    <dbReference type="NCBI Taxonomy" id="2100421"/>
    <lineage>
        <taxon>Viruses</taxon>
        <taxon>Duplodnaviria</taxon>
        <taxon>Heunggongvirae</taxon>
        <taxon>Uroviricota</taxon>
        <taxon>Caudoviricetes</taxon>
        <taxon>Peduoviridae</taxon>
        <taxon>Maltschvirus</taxon>
        <taxon>Maltschvirus maltsch</taxon>
    </lineage>
</organism>
<sequence>MAELYAKPFETIDTGYNPQQPQGGGQSNEADEYLSSLPPEERQAAIQRLNAPLTGEELATLAQSGQKQPSLAEFAEIEKFHKNHEISFIDGLGKIAEGGEQFMSDISKAFGAMLDKPTDVASKMPATAVEAFAQGTRNFYGMLAQSSNTDSTLFKVKDFLNGTGTIEDRYNQYIQALKFNKDSAELAEGKQTMVMDADMINHEVTQAMAYIADPTLFIPFGKVASTGLRAVGLGEKLAMAGARSAAIKNGIIGNTLKWGVGQPLEFLGGAVRNTIDYGLDKAGAAFEATTGVGAKEFAQTARMSGIGFSASAVAGHAVPYASTISDAYIVGSSAKGFGEAVTLLGDTMKKNKFGRGINSWAAEALEQAEKNGTVLSPHAKGLLKTLNAVDPLFAYGWNGLETAGEGALIGGGLGYLSGGQEGMYSGIGAGIAMGAVGGTAGKMVADVTGGTNVARRAVQAKMVIEGHKVTNPDKAMFFQAMQTTAEARGQDVDLVNGIIAGIDKVAPNFEFHALTPEQFAVEAIRKGYDPNTGKFMEISALDSEFGGDRASKSKAIGILRSVGGDFVGNRQGFLDALKKASAKDSANPNKPASNIPLALRKYTDVAKTFEKLTKTQQEAVLKEIDGQGAVAKELGGATRLRDHYDTLTWAEGWTDQLVKKFETDREGSRKDITEMLAQETGKDGKLNRKGRALADKLRAEGFLDRDNKLLRERNLLQADLTLSQFAFSKGAVIGRESDGKTHMYINLNSMGNETFPHELFHTIMRESPMKKYFTDSLISKLLGTVDKDGKLSRPAEVNIGQVQKFFKKYIDLTHRNSDGTLDAQASEAKFKLVQEALAEYQNAGTNKQISDKARGLLENYSEEFGAYYFSHWLMGRNRNTLFFGGELKGIEGLVERTKDSFKDFWQSKISKSNPEFDFSKGLNESFDRSKGLGRIASVDYYMRDMVRAAANANREAFRPDAMTLDNLKDFERSNGIRNLTTVDGNRRLNPREQVTQNIRLGKEAFKILSGVDKAMRTSKDVVDENGKQVITGRLSETELDALVKGGIVPRAWADKVNQGYAMLDGTISNIFSAGYLGKTEQTTDASYPRLTGKDVAFKNRKAVLFDVETKVKADGTFYTLFHTLDLAVIEQEANRLFQNTDYRALFDGDRAVMEADFFRYLSNASRASTDPKKLDSAALLEKGDGLGAQRRDVLHQMGRMALQTGDAYKHQPIAVIPEGFRHSVTTFNIDGMTMPRIETGTRIDIDMKNAHKFIRENWQPDEMKQEKTPSGVLMTHESGFKFSNINGKTTAYTSAGRKIGTFDNIKSATNAAKSEFKKVYDSLDRDVEKEVVRQNQEITKFQPLDENERNLAFGFGDLFAVPSVKAFVGDRLLLRQTREEHIFQRALEAIENPEKLYDYALKAFEKEKGIFDEMSRLENEYDKLLNSYKKQLESIESEFNRYVDSLRPTNLPKEMFRFEDWLKTKLEFDEQKKTIKNQSTIGLPAGFYTLESYLIKNDESRYWDLKTQFDLESNDAKYGYVKTEAYRSQERLFEAKKESIEKTVGDQVDAYLDKLNKFREQNKIVLSHEGLKSAFETLEEFSYNSESGTGNTSKAEQGKMLASLVKANVNAKDYSGLLEKLFSADYDDKIQTGVPFVAVTTHGTKSVRLMLTRLFEEGKLGTTFTWAESSKLGQFSAGSQKTSGSSDYQTSKRPISLSPEQYKVAVSKIDAFNRELINLYADALIAEQKERYGYEGWFTGVTNINGDEITLTRNELVDRLIQHNKDKLAKGLDELVIKTIGARRMFDGQEAWSFGLEGGNEGLNTGMAEVKNPELVKKINDYNDRLFALRTGYGLDNVVTSRMALEGKSLPPPVKMQTRQLIRMDNPYVVVDPRSYEEKNLSSHMKKAISLGHDGVVFKFLADGGDKDTVFAVFSEHIKKNIKVTETSFDSVNLPRGSDETGRKLLGGKDLKLHFQPTDESEAPKQIQGIKLDMTKAYDVFRQEYEQSTGQSWSMDKFMQRASNWQFFGDENGFVAVRPQRSGFVKLVGMAGDNKSKLRGIQQIQQMGLPVWGMVSKDIKDIAVKRGMREPNMIERTLLKQALNSAALGDAEILGYTSDNGVRLRYPDIGEVTKYMIGSPEYYQKLRSAFGEQVKNKIGFQPDEVSQGGRKYDPASKEFRTKFIGKWAEENPDRIKGYDLEFIDRGTKYGTHNVRIRLQDNSVKGKTEDVGHITADIDPKTKVASLSSNIGVKYRGNKLSYALYSEMAERLRSMGIEKVDGTIVNPEGIPIKVREKIIGNTRVLRSDGSSGLPIDYKQGSRIIQKRQAESGNTWGGLDVVNELDFNARYQPAEGEQGEPIRLSGKKKTISTKKVSTNEYEMGEGDRTYNTDSRQWTNGFIGRYAEENPILTKGIKLSMKNWDKRTDDYGKRSIELKEGNKLIGRIDYEVKRGSGGKWLLSDPTVRVWEQYRGKGYSNLLYSEMAERARFLGAEDFLQRIENDQALPMFSQVKTFGFGESKLIDADRGKYFPPTKENFDKLKNPSIDIQKQDGSIETVKGYEPWVHSWSKIFSDRHYMPAELIQHGFEKSDLNEKLLKSGHIVLGFDERSLAGKAVVINNPDMMMTGELKTREGKTLVEGEGGLNFVSKFADIWANSIQSKAETTASKLRKAQDENGGVAYLALSRGELTKSLNSHTGSKAGMSILEYFVDQGYISLEEFRNALKDSGRKYGIEFNATQSAKAIHAEIAQKFFGVADSSFEARGSFVEDVITHLAQNGESGHKNIDKIRTALGSERLGRKISFASKGIREAIGLMISDKRANVDPSHIYAYIEVTGNISVEKTENGHKSYPYHIVQRDENGNKIRPKMLIPDKTNYVTDVMLDSNKEEVPRTITDKSGRPMSGAVKLGSNQVGEAYGYVKSAEKIPEGKQRLAWQPAEFTEFKSEQSPTGRILRNARGYVIMLVNNKFRVYNPAKAIIGVYGNEEEAKKRIYKEIPKR</sequence>
<dbReference type="EMBL" id="LR797097">
    <property type="protein sequence ID" value="CAB4186645.1"/>
    <property type="molecule type" value="Genomic_DNA"/>
</dbReference>
<accession>A0A6J5R0Z9</accession>
<feature type="coiled-coil region" evidence="1">
    <location>
        <begin position="1414"/>
        <end position="1445"/>
    </location>
</feature>
<evidence type="ECO:0000313" key="3">
    <source>
        <dbReference type="EMBL" id="CAB4186645.1"/>
    </source>
</evidence>